<dbReference type="GO" id="GO:0007018">
    <property type="term" value="P:microtubule-based movement"/>
    <property type="evidence" value="ECO:0007669"/>
    <property type="project" value="InterPro"/>
</dbReference>
<dbReference type="InterPro" id="IPR013602">
    <property type="entry name" value="Dynein_heavy_linker"/>
</dbReference>
<name>A0A8W7JBE3_ANOAL</name>
<dbReference type="AlphaFoldDB" id="A0A8W7JBE3"/>
<dbReference type="EnsemblMetazoa" id="AALB001092-RA">
    <property type="protein sequence ID" value="AALB001092-PA"/>
    <property type="gene ID" value="AALB001092"/>
</dbReference>
<evidence type="ECO:0000313" key="4">
    <source>
        <dbReference type="Proteomes" id="UP000069272"/>
    </source>
</evidence>
<feature type="domain" description="Dynein heavy chain linker" evidence="2">
    <location>
        <begin position="803"/>
        <end position="947"/>
    </location>
</feature>
<dbReference type="GO" id="GO:0051959">
    <property type="term" value="F:dynein light intermediate chain binding"/>
    <property type="evidence" value="ECO:0007669"/>
    <property type="project" value="InterPro"/>
</dbReference>
<dbReference type="PANTHER" id="PTHR22878">
    <property type="entry name" value="DYNEIN HEAVY CHAIN 6, AXONEMAL-LIKE-RELATED"/>
    <property type="match status" value="1"/>
</dbReference>
<feature type="coiled-coil region" evidence="1">
    <location>
        <begin position="930"/>
        <end position="977"/>
    </location>
</feature>
<keyword evidence="1" id="KW-0175">Coiled coil</keyword>
<evidence type="ECO:0000313" key="3">
    <source>
        <dbReference type="EnsemblMetazoa" id="AALB001092-PA"/>
    </source>
</evidence>
<dbReference type="Proteomes" id="UP000069272">
    <property type="component" value="Chromosome 2L"/>
</dbReference>
<dbReference type="GO" id="GO:0045505">
    <property type="term" value="F:dynein intermediate chain binding"/>
    <property type="evidence" value="ECO:0007669"/>
    <property type="project" value="InterPro"/>
</dbReference>
<dbReference type="GO" id="GO:0030286">
    <property type="term" value="C:dynein complex"/>
    <property type="evidence" value="ECO:0007669"/>
    <property type="project" value="InterPro"/>
</dbReference>
<dbReference type="Pfam" id="PF08393">
    <property type="entry name" value="DHC_N2"/>
    <property type="match status" value="1"/>
</dbReference>
<accession>A0A8W7JBE3</accession>
<evidence type="ECO:0000256" key="1">
    <source>
        <dbReference type="SAM" id="Coils"/>
    </source>
</evidence>
<protein>
    <recommendedName>
        <fullName evidence="2">Dynein heavy chain linker domain-containing protein</fullName>
    </recommendedName>
</protein>
<dbReference type="InterPro" id="IPR026983">
    <property type="entry name" value="DHC"/>
</dbReference>
<dbReference type="PANTHER" id="PTHR22878:SF73">
    <property type="entry name" value="DYNEIN AXONEMAL HEAVY CHAIN 1"/>
    <property type="match status" value="1"/>
</dbReference>
<reference evidence="3 4" key="1">
    <citation type="journal article" date="2017" name="G3 (Bethesda)">
        <title>The Physical Genome Mapping of Anopheles albimanus Corrected Scaffold Misassemblies and Identified Interarm Rearrangements in Genus Anopheles.</title>
        <authorList>
            <person name="Artemov G.N."/>
            <person name="Peery A.N."/>
            <person name="Jiang X."/>
            <person name="Tu Z."/>
            <person name="Stegniy V.N."/>
            <person name="Sharakhova M.V."/>
            <person name="Sharakhov I.V."/>
        </authorList>
    </citation>
    <scope>NUCLEOTIDE SEQUENCE [LARGE SCALE GENOMIC DNA]</scope>
    <source>
        <strain evidence="3 4">ALBI9_A</strain>
    </source>
</reference>
<sequence>MSFATEAKRSLCRTRSKFTVRRAPIVRARKCDKYQYVSTSARSRIGKAGELEALLSQTGINASSILHGTFDTDTELNSNATFLPLETFDDWEYEWASEMKMGPVLPVEAFALLPPTVHWEKVLVVECNGANNRWKVAKMSDSSNQAASEWIPRLQLYFPCEDPAMFAKRISAAIEARRKAESRIRFLFLCKHIATEDGYYGPDEQLQQRLLRRMTDEVYSIFRRIYQDFHVQLAVGEYLKHASGYSKSLAIECPPSVFGKMWRKQPESCSTSVPRGQHGKLCDRLRRQTLLCHANAFHGLRLVNHECELVRKLALFVLPRDKPPVTLDEFEKQNRLQTDRVLKYLRNGWIERTTMHLYRWLSRIGPGCYDIAVTEWPIYLLSKTRRLIEQVRLRMQDALRDLCLGSTDSYLHHLVNDCRAIREVDEAFSWDTNLIDSPFEPRRPPPFQLTLHMGPDCTYYSTDPETFPSLLQDIMDEAIRGSHSAHTIEPSLIQSLLFADNLYLSSVGLIDQAMVERRDTLVSYYLKALVPLRAYAARYNAYGELFHINAKDFIEEVKAMDRTSSEIKEDIEIQIRMRENLEHTVPLHITIGPFSINVQPLRDALIQKRQELTVALLRMLTEKLRLKTAGVIAEYNGIIERMCEKPVSIEHIYAVRAFMEGVPEVLGRLEDRMRGVLYEYEILEGFWFALPDADFAQKWKALGYPKTVLRQMTSVREFHESEIDRFRKQQFADEATFAASVEDLNAYLARFTTLYDVAKVSELSVEVRRLWKTLQELIEHGHVLNKRQTLFDLPPIGLHNLYDLRDNFRAYRDLWTVAADYLKLEETWIGNPLASVDLEAVHRGLTNAHDRLKDLLGLFRDQPQLLAVVEHFIHTVEAFRPNLDVMELLKCPHLDSIHFSQLAKDTCSKAKLSTDVGFDVFLENGVRDHVDALRAIVQLAEEQMEARELRAAEEERLRLEREAIQRARDERRRKRTDI</sequence>
<proteinExistence type="predicted"/>
<keyword evidence="4" id="KW-1185">Reference proteome</keyword>
<organism evidence="3 4">
    <name type="scientific">Anopheles albimanus</name>
    <name type="common">New world malaria mosquito</name>
    <dbReference type="NCBI Taxonomy" id="7167"/>
    <lineage>
        <taxon>Eukaryota</taxon>
        <taxon>Metazoa</taxon>
        <taxon>Ecdysozoa</taxon>
        <taxon>Arthropoda</taxon>
        <taxon>Hexapoda</taxon>
        <taxon>Insecta</taxon>
        <taxon>Pterygota</taxon>
        <taxon>Neoptera</taxon>
        <taxon>Endopterygota</taxon>
        <taxon>Diptera</taxon>
        <taxon>Nematocera</taxon>
        <taxon>Culicoidea</taxon>
        <taxon>Culicidae</taxon>
        <taxon>Anophelinae</taxon>
        <taxon>Anopheles</taxon>
    </lineage>
</organism>
<reference evidence="3" key="2">
    <citation type="submission" date="2022-08" db="UniProtKB">
        <authorList>
            <consortium name="EnsemblMetazoa"/>
        </authorList>
    </citation>
    <scope>IDENTIFICATION</scope>
    <source>
        <strain evidence="3">STECLA/ALBI9_A</strain>
    </source>
</reference>
<evidence type="ECO:0000259" key="2">
    <source>
        <dbReference type="Pfam" id="PF08393"/>
    </source>
</evidence>